<evidence type="ECO:0000256" key="8">
    <source>
        <dbReference type="ARBA" id="ARBA00030803"/>
    </source>
</evidence>
<dbReference type="InterPro" id="IPR051474">
    <property type="entry name" value="Anti-sigma-K/W_factor"/>
</dbReference>
<comment type="subcellular location">
    <subcellularLocation>
        <location evidence="2">Cell membrane</location>
    </subcellularLocation>
    <subcellularLocation>
        <location evidence="1">Membrane</location>
        <topology evidence="1">Single-pass membrane protein</topology>
    </subcellularLocation>
</comment>
<sequence length="347" mass="37355">MNNQQTPQTCEWVELYVLGGLADSERKLFEQHLSTCLHCQAEVAELQSVLEHLPLAAEPVAVPAGMKQRVLGQVLGTGKAVSEESAGDQTEKINKQDTNKQDTNKDVKRVAQAAKEWVPLARSEGPTGFESGENQRSADKAQNQNNGDTARGIAGNGNIRTLDEAGVTRGIRKRGSLIRKAVITGVSAAAVLLGLMNIQLRNDIDSLKELNVQLQQNVNSLQGSLEANVLPARALKPDQIVKLDPAAEGIVAQGLATIVIDNKGTHLVVQAEKLPELKNSEAFQVWLIKGEEKVNAGTFLTRDGKGALYYTFEPRDYDTVAITLEPDASGNQPRGTIVLASPIKSNG</sequence>
<dbReference type="InterPro" id="IPR018764">
    <property type="entry name" value="RskA_C"/>
</dbReference>
<dbReference type="PANTHER" id="PTHR37461">
    <property type="entry name" value="ANTI-SIGMA-K FACTOR RSKA"/>
    <property type="match status" value="1"/>
</dbReference>
<keyword evidence="3" id="KW-1003">Cell membrane</keyword>
<protein>
    <recommendedName>
        <fullName evidence="8">Regulator of SigK</fullName>
    </recommendedName>
    <alternativeName>
        <fullName evidence="7">Sigma-K anti-sigma factor RskA</fullName>
    </alternativeName>
</protein>
<feature type="region of interest" description="Disordered" evidence="10">
    <location>
        <begin position="121"/>
        <end position="156"/>
    </location>
</feature>
<evidence type="ECO:0000256" key="11">
    <source>
        <dbReference type="SAM" id="Phobius"/>
    </source>
</evidence>
<gene>
    <name evidence="13" type="ORF">EDM21_23770</name>
</gene>
<evidence type="ECO:0000256" key="2">
    <source>
        <dbReference type="ARBA" id="ARBA00004236"/>
    </source>
</evidence>
<name>A0A7X3FMK3_9BACL</name>
<reference evidence="13 14" key="1">
    <citation type="journal article" date="2019" name="Microorganisms">
        <title>Paenibacillus lutrae sp. nov., A Chitinolytic Species Isolated from A River Otter in Castril Natural Park, Granada, Spain.</title>
        <authorList>
            <person name="Rodriguez M."/>
            <person name="Reina J.C."/>
            <person name="Bejar V."/>
            <person name="Llamas I."/>
        </authorList>
    </citation>
    <scope>NUCLEOTIDE SEQUENCE [LARGE SCALE GENOMIC DNA]</scope>
    <source>
        <strain evidence="13 14">N10</strain>
    </source>
</reference>
<dbReference type="GO" id="GO:0006417">
    <property type="term" value="P:regulation of translation"/>
    <property type="evidence" value="ECO:0007669"/>
    <property type="project" value="TreeGrafter"/>
</dbReference>
<evidence type="ECO:0000256" key="1">
    <source>
        <dbReference type="ARBA" id="ARBA00004167"/>
    </source>
</evidence>
<dbReference type="GO" id="GO:0016989">
    <property type="term" value="F:sigma factor antagonist activity"/>
    <property type="evidence" value="ECO:0007669"/>
    <property type="project" value="TreeGrafter"/>
</dbReference>
<keyword evidence="9" id="KW-0175">Coiled coil</keyword>
<dbReference type="GO" id="GO:0005886">
    <property type="term" value="C:plasma membrane"/>
    <property type="evidence" value="ECO:0007669"/>
    <property type="project" value="UniProtKB-SubCell"/>
</dbReference>
<proteinExistence type="predicted"/>
<organism evidence="13 14">
    <name type="scientific">Paenibacillus lutrae</name>
    <dbReference type="NCBI Taxonomy" id="2078573"/>
    <lineage>
        <taxon>Bacteria</taxon>
        <taxon>Bacillati</taxon>
        <taxon>Bacillota</taxon>
        <taxon>Bacilli</taxon>
        <taxon>Bacillales</taxon>
        <taxon>Paenibacillaceae</taxon>
        <taxon>Paenibacillus</taxon>
    </lineage>
</organism>
<comment type="caution">
    <text evidence="13">The sequence shown here is derived from an EMBL/GenBank/DDBJ whole genome shotgun (WGS) entry which is preliminary data.</text>
</comment>
<dbReference type="AlphaFoldDB" id="A0A7X3FMK3"/>
<accession>A0A7X3FMK3</accession>
<feature type="region of interest" description="Disordered" evidence="10">
    <location>
        <begin position="81"/>
        <end position="109"/>
    </location>
</feature>
<evidence type="ECO:0000256" key="4">
    <source>
        <dbReference type="ARBA" id="ARBA00022692"/>
    </source>
</evidence>
<dbReference type="InterPro" id="IPR041916">
    <property type="entry name" value="Anti_sigma_zinc_sf"/>
</dbReference>
<dbReference type="Pfam" id="PF10099">
    <property type="entry name" value="RskA_C"/>
    <property type="match status" value="1"/>
</dbReference>
<evidence type="ECO:0000256" key="10">
    <source>
        <dbReference type="SAM" id="MobiDB-lite"/>
    </source>
</evidence>
<dbReference type="Proteomes" id="UP000490800">
    <property type="component" value="Unassembled WGS sequence"/>
</dbReference>
<evidence type="ECO:0000313" key="13">
    <source>
        <dbReference type="EMBL" id="MVP02504.1"/>
    </source>
</evidence>
<keyword evidence="6 11" id="KW-0472">Membrane</keyword>
<evidence type="ECO:0000256" key="9">
    <source>
        <dbReference type="SAM" id="Coils"/>
    </source>
</evidence>
<keyword evidence="14" id="KW-1185">Reference proteome</keyword>
<evidence type="ECO:0000259" key="12">
    <source>
        <dbReference type="Pfam" id="PF10099"/>
    </source>
</evidence>
<evidence type="ECO:0000256" key="6">
    <source>
        <dbReference type="ARBA" id="ARBA00023136"/>
    </source>
</evidence>
<feature type="coiled-coil region" evidence="9">
    <location>
        <begin position="197"/>
        <end position="224"/>
    </location>
</feature>
<feature type="compositionally biased region" description="Basic and acidic residues" evidence="10">
    <location>
        <begin position="89"/>
        <end position="109"/>
    </location>
</feature>
<evidence type="ECO:0000256" key="7">
    <source>
        <dbReference type="ARBA" id="ARBA00029829"/>
    </source>
</evidence>
<dbReference type="OrthoDB" id="150725at2"/>
<dbReference type="EMBL" id="RHLK01000026">
    <property type="protein sequence ID" value="MVP02504.1"/>
    <property type="molecule type" value="Genomic_DNA"/>
</dbReference>
<dbReference type="PANTHER" id="PTHR37461:SF1">
    <property type="entry name" value="ANTI-SIGMA-K FACTOR RSKA"/>
    <property type="match status" value="1"/>
</dbReference>
<evidence type="ECO:0000256" key="5">
    <source>
        <dbReference type="ARBA" id="ARBA00022989"/>
    </source>
</evidence>
<evidence type="ECO:0000313" key="14">
    <source>
        <dbReference type="Proteomes" id="UP000490800"/>
    </source>
</evidence>
<dbReference type="Gene3D" id="1.10.10.1320">
    <property type="entry name" value="Anti-sigma factor, zinc-finger domain"/>
    <property type="match status" value="1"/>
</dbReference>
<feature type="compositionally biased region" description="Polar residues" evidence="10">
    <location>
        <begin position="132"/>
        <end position="148"/>
    </location>
</feature>
<evidence type="ECO:0000256" key="3">
    <source>
        <dbReference type="ARBA" id="ARBA00022475"/>
    </source>
</evidence>
<keyword evidence="5 11" id="KW-1133">Transmembrane helix</keyword>
<feature type="domain" description="Anti-sigma K factor RskA C-terminal" evidence="12">
    <location>
        <begin position="184"/>
        <end position="335"/>
    </location>
</feature>
<feature type="transmembrane region" description="Helical" evidence="11">
    <location>
        <begin position="181"/>
        <end position="200"/>
    </location>
</feature>
<dbReference type="RefSeq" id="WP_157338857.1">
    <property type="nucleotide sequence ID" value="NZ_RHLK01000026.1"/>
</dbReference>
<keyword evidence="4 11" id="KW-0812">Transmembrane</keyword>